<dbReference type="STRING" id="728005.SAMN04488059_11360"/>
<dbReference type="Gene3D" id="3.10.450.530">
    <property type="entry name" value="Ribonuclease toxin, BrnT, of type II toxin-antitoxin system"/>
    <property type="match status" value="1"/>
</dbReference>
<dbReference type="EMBL" id="FOMB01000013">
    <property type="protein sequence ID" value="SFC87535.1"/>
    <property type="molecule type" value="Genomic_DNA"/>
</dbReference>
<evidence type="ECO:0000313" key="1">
    <source>
        <dbReference type="EMBL" id="KKC34707.1"/>
    </source>
</evidence>
<dbReference type="Proteomes" id="UP000182258">
    <property type="component" value="Unassembled WGS sequence"/>
</dbReference>
<dbReference type="AlphaFoldDB" id="A0A0F5Q1B7"/>
<accession>A0A0F5Q1B7</accession>
<dbReference type="RefSeq" id="WP_046169249.1">
    <property type="nucleotide sequence ID" value="NZ_FOMB01000013.1"/>
</dbReference>
<reference evidence="2 4" key="2">
    <citation type="submission" date="2016-10" db="EMBL/GenBank/DDBJ databases">
        <authorList>
            <person name="de Groot N.N."/>
        </authorList>
    </citation>
    <scope>NUCLEOTIDE SEQUENCE [LARGE SCALE GENOMIC DNA]</scope>
    <source>
        <strain evidence="2 4">CGMCC 1.10210</strain>
    </source>
</reference>
<organism evidence="2 4">
    <name type="scientific">Devosia psychrophila</name>
    <dbReference type="NCBI Taxonomy" id="728005"/>
    <lineage>
        <taxon>Bacteria</taxon>
        <taxon>Pseudomonadati</taxon>
        <taxon>Pseudomonadota</taxon>
        <taxon>Alphaproteobacteria</taxon>
        <taxon>Hyphomicrobiales</taxon>
        <taxon>Devosiaceae</taxon>
        <taxon>Devosia</taxon>
    </lineage>
</organism>
<protein>
    <submittedName>
        <fullName evidence="2">Uncharacterized protein</fullName>
    </submittedName>
</protein>
<name>A0A0F5Q1B7_9HYPH</name>
<reference evidence="1 3" key="1">
    <citation type="submission" date="2015-03" db="EMBL/GenBank/DDBJ databases">
        <authorList>
            <person name="Lepp D."/>
            <person name="Hassan Y.I."/>
            <person name="Li X.-Z."/>
            <person name="Zhou T."/>
        </authorList>
    </citation>
    <scope>NUCLEOTIDE SEQUENCE [LARGE SCALE GENOMIC DNA]</scope>
    <source>
        <strain evidence="1 3">Cr7-05</strain>
    </source>
</reference>
<sequence length="84" mass="9344">MRVIFDEANRQSNIAKHGMDFAALSFDFFLSCYVESAKDGRSLAIGNIDGTMVIAVIFRPLGSEAISVVSMRRANQKERNRMNG</sequence>
<dbReference type="InterPro" id="IPR038573">
    <property type="entry name" value="BrnT_sf"/>
</dbReference>
<keyword evidence="3" id="KW-1185">Reference proteome</keyword>
<proteinExistence type="predicted"/>
<evidence type="ECO:0000313" key="2">
    <source>
        <dbReference type="EMBL" id="SFC87535.1"/>
    </source>
</evidence>
<dbReference type="Pfam" id="PF04365">
    <property type="entry name" value="BrnT_toxin"/>
    <property type="match status" value="1"/>
</dbReference>
<evidence type="ECO:0000313" key="4">
    <source>
        <dbReference type="Proteomes" id="UP000182258"/>
    </source>
</evidence>
<gene>
    <name evidence="2" type="ORF">SAMN04488059_11360</name>
    <name evidence="1" type="ORF">WH91_01550</name>
</gene>
<dbReference type="PATRIC" id="fig|728005.3.peg.56"/>
<dbReference type="OrthoDB" id="839663at2"/>
<dbReference type="Proteomes" id="UP000033519">
    <property type="component" value="Unassembled WGS sequence"/>
</dbReference>
<dbReference type="EMBL" id="LAPV01000010">
    <property type="protein sequence ID" value="KKC34707.1"/>
    <property type="molecule type" value="Genomic_DNA"/>
</dbReference>
<evidence type="ECO:0000313" key="3">
    <source>
        <dbReference type="Proteomes" id="UP000033519"/>
    </source>
</evidence>
<dbReference type="InterPro" id="IPR007460">
    <property type="entry name" value="BrnT_toxin"/>
</dbReference>